<protein>
    <submittedName>
        <fullName evidence="1">Nucleotidyltransferase family protein</fullName>
    </submittedName>
</protein>
<evidence type="ECO:0000313" key="2">
    <source>
        <dbReference type="Proteomes" id="UP000305887"/>
    </source>
</evidence>
<sequence length="406" mass="44256">MRERARVDRGVSVPASRTKLPAMAPAITTDEDGAADAVLARALCGPVACPPQVRPEVVVRRALYHGVAGCLTGTVEGWPSEAAEALRRAAMAQAMWEMRHRLVLSNLLSVMAASEVRVLVLKGSALAYDLYEPSAARARGDSDILIAPADRDTARRVLAAQGFAHFYDDPTGDEAVRLQETWTKQTPDGLVHDVDLHWQALNSPLLAHALQFDAVWARRHPLPRLCQAAFGLPRDGALLLACAHRAQHIVNPYYVDGQVHYSGDRLIWLRDIDLLARVIEPAEWQDFEAAAAKAGLARVALDGLAIAARQLGTPVPAGTVGRLSAAPQDTPETRYLLGSHQAGRALRDLRAVPGLGRKIGFLWGRLVPPASFMRAKYPDRSKEPLPVLHLRRIAAFLRPRPRGRGT</sequence>
<dbReference type="Proteomes" id="UP000305887">
    <property type="component" value="Unassembled WGS sequence"/>
</dbReference>
<dbReference type="GO" id="GO:0016740">
    <property type="term" value="F:transferase activity"/>
    <property type="evidence" value="ECO:0007669"/>
    <property type="project" value="UniProtKB-KW"/>
</dbReference>
<dbReference type="Pfam" id="PF14907">
    <property type="entry name" value="NTP_transf_5"/>
    <property type="match status" value="1"/>
</dbReference>
<comment type="caution">
    <text evidence="1">The sequence shown here is derived from an EMBL/GenBank/DDBJ whole genome shotgun (WGS) entry which is preliminary data.</text>
</comment>
<dbReference type="AlphaFoldDB" id="A0A5C4MMR8"/>
<evidence type="ECO:0000313" key="1">
    <source>
        <dbReference type="EMBL" id="TNC46864.1"/>
    </source>
</evidence>
<dbReference type="EMBL" id="VDFU01000031">
    <property type="protein sequence ID" value="TNC46864.1"/>
    <property type="molecule type" value="Genomic_DNA"/>
</dbReference>
<keyword evidence="1" id="KW-0808">Transferase</keyword>
<organism evidence="1 2">
    <name type="scientific">Rubellimicrobium rubrum</name>
    <dbReference type="NCBI Taxonomy" id="2585369"/>
    <lineage>
        <taxon>Bacteria</taxon>
        <taxon>Pseudomonadati</taxon>
        <taxon>Pseudomonadota</taxon>
        <taxon>Alphaproteobacteria</taxon>
        <taxon>Rhodobacterales</taxon>
        <taxon>Roseobacteraceae</taxon>
        <taxon>Rubellimicrobium</taxon>
    </lineage>
</organism>
<proteinExistence type="predicted"/>
<accession>A0A5C4MMR8</accession>
<dbReference type="Gene3D" id="3.30.460.40">
    <property type="match status" value="1"/>
</dbReference>
<gene>
    <name evidence="1" type="ORF">FHG66_17890</name>
</gene>
<reference evidence="1 2" key="1">
    <citation type="submission" date="2019-06" db="EMBL/GenBank/DDBJ databases">
        <title>YIM 131921 draft genome.</title>
        <authorList>
            <person name="Jiang L."/>
        </authorList>
    </citation>
    <scope>NUCLEOTIDE SEQUENCE [LARGE SCALE GENOMIC DNA]</scope>
    <source>
        <strain evidence="1 2">YIM 131921</strain>
    </source>
</reference>
<dbReference type="InterPro" id="IPR039498">
    <property type="entry name" value="NTP_transf_5"/>
</dbReference>
<name>A0A5C4MMR8_9RHOB</name>
<keyword evidence="2" id="KW-1185">Reference proteome</keyword>